<dbReference type="Gene3D" id="1.10.10.10">
    <property type="entry name" value="Winged helix-like DNA-binding domain superfamily/Winged helix DNA-binding domain"/>
    <property type="match status" value="1"/>
</dbReference>
<dbReference type="NCBIfam" id="NF033788">
    <property type="entry name" value="HTH_metalloreg"/>
    <property type="match status" value="1"/>
</dbReference>
<dbReference type="EMBL" id="CP060780">
    <property type="protein sequence ID" value="QNP42978.1"/>
    <property type="molecule type" value="Genomic_DNA"/>
</dbReference>
<dbReference type="InterPro" id="IPR051081">
    <property type="entry name" value="HTH_MetalResp_TranReg"/>
</dbReference>
<protein>
    <submittedName>
        <fullName evidence="6">Helix-turn-helix transcriptional regulator</fullName>
    </submittedName>
</protein>
<dbReference type="InterPro" id="IPR036390">
    <property type="entry name" value="WH_DNA-bd_sf"/>
</dbReference>
<dbReference type="PANTHER" id="PTHR33154">
    <property type="entry name" value="TRANSCRIPTIONAL REGULATOR, ARSR FAMILY"/>
    <property type="match status" value="1"/>
</dbReference>
<evidence type="ECO:0000256" key="4">
    <source>
        <dbReference type="SAM" id="MobiDB-lite"/>
    </source>
</evidence>
<dbReference type="InterPro" id="IPR036388">
    <property type="entry name" value="WH-like_DNA-bd_sf"/>
</dbReference>
<keyword evidence="7" id="KW-1185">Reference proteome</keyword>
<evidence type="ECO:0000313" key="6">
    <source>
        <dbReference type="EMBL" id="QNP42978.1"/>
    </source>
</evidence>
<dbReference type="InterPro" id="IPR011991">
    <property type="entry name" value="ArsR-like_HTH"/>
</dbReference>
<dbReference type="Proteomes" id="UP000516134">
    <property type="component" value="Chromosome"/>
</dbReference>
<dbReference type="PANTHER" id="PTHR33154:SF28">
    <property type="entry name" value="HTH-TYPE TRANSCRIPTIONAL REGULATOR YGAV-RELATED"/>
    <property type="match status" value="1"/>
</dbReference>
<evidence type="ECO:0000259" key="5">
    <source>
        <dbReference type="PROSITE" id="PS50987"/>
    </source>
</evidence>
<dbReference type="CDD" id="cd00090">
    <property type="entry name" value="HTH_ARSR"/>
    <property type="match status" value="1"/>
</dbReference>
<accession>A0ABX6T5T2</accession>
<keyword evidence="2" id="KW-0238">DNA-binding</keyword>
<dbReference type="InterPro" id="IPR001845">
    <property type="entry name" value="HTH_ArsR_DNA-bd_dom"/>
</dbReference>
<name>A0ABX6T5T2_9SPHN</name>
<reference evidence="6 7" key="1">
    <citation type="submission" date="2020-08" db="EMBL/GenBank/DDBJ databases">
        <title>Genome sequence of Sphingomonas daechungensis KACC 18115T.</title>
        <authorList>
            <person name="Hyun D.-W."/>
            <person name="Bae J.-W."/>
        </authorList>
    </citation>
    <scope>NUCLEOTIDE SEQUENCE [LARGE SCALE GENOMIC DNA]</scope>
    <source>
        <strain evidence="6 7">KACC 18115</strain>
    </source>
</reference>
<dbReference type="Pfam" id="PF01022">
    <property type="entry name" value="HTH_5"/>
    <property type="match status" value="1"/>
</dbReference>
<keyword evidence="1" id="KW-0805">Transcription regulation</keyword>
<feature type="domain" description="HTH arsR-type" evidence="5">
    <location>
        <begin position="11"/>
        <end position="106"/>
    </location>
</feature>
<keyword evidence="3" id="KW-0804">Transcription</keyword>
<dbReference type="SUPFAM" id="SSF46785">
    <property type="entry name" value="Winged helix' DNA-binding domain"/>
    <property type="match status" value="1"/>
</dbReference>
<evidence type="ECO:0000313" key="7">
    <source>
        <dbReference type="Proteomes" id="UP000516134"/>
    </source>
</evidence>
<dbReference type="PRINTS" id="PR00778">
    <property type="entry name" value="HTHARSR"/>
</dbReference>
<dbReference type="RefSeq" id="WP_187714409.1">
    <property type="nucleotide sequence ID" value="NZ_BAABJC010000001.1"/>
</dbReference>
<dbReference type="SMART" id="SM00418">
    <property type="entry name" value="HTH_ARSR"/>
    <property type="match status" value="1"/>
</dbReference>
<evidence type="ECO:0000256" key="2">
    <source>
        <dbReference type="ARBA" id="ARBA00023125"/>
    </source>
</evidence>
<gene>
    <name evidence="6" type="ORF">H9L15_13420</name>
</gene>
<dbReference type="PROSITE" id="PS50987">
    <property type="entry name" value="HTH_ARSR_2"/>
    <property type="match status" value="1"/>
</dbReference>
<evidence type="ECO:0000256" key="1">
    <source>
        <dbReference type="ARBA" id="ARBA00023015"/>
    </source>
</evidence>
<proteinExistence type="predicted"/>
<evidence type="ECO:0000256" key="3">
    <source>
        <dbReference type="ARBA" id="ARBA00023163"/>
    </source>
</evidence>
<feature type="region of interest" description="Disordered" evidence="4">
    <location>
        <begin position="107"/>
        <end position="132"/>
    </location>
</feature>
<sequence length="132" mass="14439">MDKVVAISPSEMTANAAKAAALLKMLANENRLLILCHLIAEEEISVGDLTSRIGLSQSALSQHLAKLRDQGLVAFRREAQTLFYRVGDERAAQVLILLHKMFCSKEGGDPSWKSPNADKQPARQMGPKGTRP</sequence>
<organism evidence="6 7">
    <name type="scientific">Sphingomonas daechungensis</name>
    <dbReference type="NCBI Taxonomy" id="1176646"/>
    <lineage>
        <taxon>Bacteria</taxon>
        <taxon>Pseudomonadati</taxon>
        <taxon>Pseudomonadota</taxon>
        <taxon>Alphaproteobacteria</taxon>
        <taxon>Sphingomonadales</taxon>
        <taxon>Sphingomonadaceae</taxon>
        <taxon>Sphingomonas</taxon>
    </lineage>
</organism>